<dbReference type="Pfam" id="PF00903">
    <property type="entry name" value="Glyoxalase"/>
    <property type="match status" value="2"/>
</dbReference>
<gene>
    <name evidence="3" type="ORF">HZZ10_17615</name>
</gene>
<dbReference type="PROSITE" id="PS51819">
    <property type="entry name" value="VOC"/>
    <property type="match status" value="2"/>
</dbReference>
<dbReference type="InterPro" id="IPR037523">
    <property type="entry name" value="VOC_core"/>
</dbReference>
<dbReference type="InterPro" id="IPR004360">
    <property type="entry name" value="Glyas_Fos-R_dOase_dom"/>
</dbReference>
<evidence type="ECO:0000313" key="4">
    <source>
        <dbReference type="Proteomes" id="UP000561011"/>
    </source>
</evidence>
<evidence type="ECO:0000259" key="2">
    <source>
        <dbReference type="PROSITE" id="PS51819"/>
    </source>
</evidence>
<dbReference type="EMBL" id="JACBYE010000067">
    <property type="protein sequence ID" value="NYS95326.1"/>
    <property type="molecule type" value="Genomic_DNA"/>
</dbReference>
<dbReference type="AlphaFoldDB" id="A0A853EX43"/>
<feature type="domain" description="VOC" evidence="2">
    <location>
        <begin position="215"/>
        <end position="333"/>
    </location>
</feature>
<evidence type="ECO:0000256" key="1">
    <source>
        <dbReference type="SAM" id="MobiDB-lite"/>
    </source>
</evidence>
<comment type="caution">
    <text evidence="3">The sequence shown here is derived from an EMBL/GenBank/DDBJ whole genome shotgun (WGS) entry which is preliminary data.</text>
</comment>
<dbReference type="InterPro" id="IPR029068">
    <property type="entry name" value="Glyas_Bleomycin-R_OHBP_Dase"/>
</dbReference>
<accession>A0A853EX43</accession>
<dbReference type="PANTHER" id="PTHR43279">
    <property type="entry name" value="CATECHOL-2,3-DIOXYGENASE"/>
    <property type="match status" value="1"/>
</dbReference>
<feature type="region of interest" description="Disordered" evidence="1">
    <location>
        <begin position="1"/>
        <end position="21"/>
    </location>
</feature>
<organism evidence="3 4">
    <name type="scientific">Sanguibacter inulinus</name>
    <dbReference type="NCBI Taxonomy" id="60922"/>
    <lineage>
        <taxon>Bacteria</taxon>
        <taxon>Bacillati</taxon>
        <taxon>Actinomycetota</taxon>
        <taxon>Actinomycetes</taxon>
        <taxon>Micrococcales</taxon>
        <taxon>Sanguibacteraceae</taxon>
        <taxon>Sanguibacter</taxon>
    </lineage>
</organism>
<evidence type="ECO:0000313" key="3">
    <source>
        <dbReference type="EMBL" id="NYS95326.1"/>
    </source>
</evidence>
<reference evidence="3 4" key="1">
    <citation type="submission" date="2020-07" db="EMBL/GenBank/DDBJ databases">
        <title>MOT database genomes.</title>
        <authorList>
            <person name="Joseph S."/>
            <person name="Aduse-Opoku J."/>
            <person name="Hashim A."/>
            <person name="Wade W."/>
            <person name="Curtis M."/>
        </authorList>
    </citation>
    <scope>NUCLEOTIDE SEQUENCE [LARGE SCALE GENOMIC DNA]</scope>
    <source>
        <strain evidence="3 4">DSM 100099</strain>
    </source>
</reference>
<dbReference type="SUPFAM" id="SSF54593">
    <property type="entry name" value="Glyoxalase/Bleomycin resistance protein/Dihydroxybiphenyl dioxygenase"/>
    <property type="match status" value="2"/>
</dbReference>
<proteinExistence type="predicted"/>
<keyword evidence="4" id="KW-1185">Reference proteome</keyword>
<name>A0A853EX43_9MICO</name>
<sequence>MSRDMIDTSTSPAQADARAAEHEARVQAPHALGAVDLLAADTSMDAVTLYVHDIDAMVAFYTTAIALDVIAPAGGASSAAADRRSGIVTLGRGRTPLVVLRHAPDMPARRPGEAGLFHTAILFPTQAALAATMLRVAEHAPRLYTGSADHLVSEAFYLDDPEGNGIELYVDRSRDQWSWQGSHVVMDNRPLDPNGFIRTHLTDEVAAAPNAQDAVVGHVHLQVGDVERARQFYVDTVGFEATAEMHSALFVSAGGYHHHMAMNTWSSMGAGPRAVSLGLGEVSIVVPTADDVSALADRLRHHSVTVAHEGAGGPGALLRFDDPWRNRIAVSAAA</sequence>
<dbReference type="Gene3D" id="3.10.180.10">
    <property type="entry name" value="2,3-Dihydroxybiphenyl 1,2-Dioxygenase, domain 1"/>
    <property type="match status" value="2"/>
</dbReference>
<dbReference type="PANTHER" id="PTHR43279:SF1">
    <property type="entry name" value="CATECHOL-2,3-DIOXYGENASE"/>
    <property type="match status" value="1"/>
</dbReference>
<feature type="domain" description="VOC" evidence="2">
    <location>
        <begin position="43"/>
        <end position="171"/>
    </location>
</feature>
<dbReference type="RefSeq" id="WP_179914510.1">
    <property type="nucleotide sequence ID" value="NZ_JACBYE010000067.1"/>
</dbReference>
<dbReference type="Proteomes" id="UP000561011">
    <property type="component" value="Unassembled WGS sequence"/>
</dbReference>
<protein>
    <submittedName>
        <fullName evidence="3">VOC family protein</fullName>
    </submittedName>
</protein>